<dbReference type="InterPro" id="IPR037185">
    <property type="entry name" value="EmrE-like"/>
</dbReference>
<evidence type="ECO:0000256" key="2">
    <source>
        <dbReference type="ARBA" id="ARBA00022692"/>
    </source>
</evidence>
<feature type="transmembrane region" description="Helical" evidence="5">
    <location>
        <begin position="280"/>
        <end position="296"/>
    </location>
</feature>
<keyword evidence="4 5" id="KW-0472">Membrane</keyword>
<dbReference type="InterPro" id="IPR050638">
    <property type="entry name" value="AA-Vitamin_Transporters"/>
</dbReference>
<dbReference type="PANTHER" id="PTHR32322:SF2">
    <property type="entry name" value="EAMA DOMAIN-CONTAINING PROTEIN"/>
    <property type="match status" value="1"/>
</dbReference>
<evidence type="ECO:0000256" key="5">
    <source>
        <dbReference type="SAM" id="Phobius"/>
    </source>
</evidence>
<proteinExistence type="predicted"/>
<feature type="transmembrane region" description="Helical" evidence="5">
    <location>
        <begin position="160"/>
        <end position="179"/>
    </location>
</feature>
<feature type="transmembrane region" description="Helical" evidence="5">
    <location>
        <begin position="137"/>
        <end position="154"/>
    </location>
</feature>
<dbReference type="Pfam" id="PF00892">
    <property type="entry name" value="EamA"/>
    <property type="match status" value="2"/>
</dbReference>
<evidence type="ECO:0000256" key="4">
    <source>
        <dbReference type="ARBA" id="ARBA00023136"/>
    </source>
</evidence>
<feature type="transmembrane region" description="Helical" evidence="5">
    <location>
        <begin position="20"/>
        <end position="39"/>
    </location>
</feature>
<name>A0A238X5I0_HALVU</name>
<dbReference type="InterPro" id="IPR000620">
    <property type="entry name" value="EamA_dom"/>
</dbReference>
<dbReference type="GO" id="GO:0016020">
    <property type="term" value="C:membrane"/>
    <property type="evidence" value="ECO:0007669"/>
    <property type="project" value="UniProtKB-SubCell"/>
</dbReference>
<feature type="transmembrane region" description="Helical" evidence="5">
    <location>
        <begin position="223"/>
        <end position="244"/>
    </location>
</feature>
<feature type="transmembrane region" description="Helical" evidence="5">
    <location>
        <begin position="51"/>
        <end position="68"/>
    </location>
</feature>
<evidence type="ECO:0000256" key="3">
    <source>
        <dbReference type="ARBA" id="ARBA00022989"/>
    </source>
</evidence>
<protein>
    <submittedName>
        <fullName evidence="7">EamA domain-containing membrane protein RarD</fullName>
    </submittedName>
</protein>
<dbReference type="OrthoDB" id="267946at2157"/>
<dbReference type="Proteomes" id="UP000198397">
    <property type="component" value="Unassembled WGS sequence"/>
</dbReference>
<keyword evidence="3 5" id="KW-1133">Transmembrane helix</keyword>
<feature type="transmembrane region" description="Helical" evidence="5">
    <location>
        <begin position="80"/>
        <end position="101"/>
    </location>
</feature>
<gene>
    <name evidence="7" type="ORF">SAMN06264855_1145</name>
</gene>
<feature type="domain" description="EamA" evidence="6">
    <location>
        <begin position="162"/>
        <end position="296"/>
    </location>
</feature>
<evidence type="ECO:0000256" key="1">
    <source>
        <dbReference type="ARBA" id="ARBA00004141"/>
    </source>
</evidence>
<keyword evidence="8" id="KW-1185">Reference proteome</keyword>
<accession>A0A238X5I0</accession>
<dbReference type="AlphaFoldDB" id="A0A238X5I0"/>
<comment type="subcellular location">
    <subcellularLocation>
        <location evidence="1">Membrane</location>
        <topology evidence="1">Multi-pass membrane protein</topology>
    </subcellularLocation>
</comment>
<feature type="transmembrane region" description="Helical" evidence="5">
    <location>
        <begin position="256"/>
        <end position="274"/>
    </location>
</feature>
<reference evidence="7 8" key="1">
    <citation type="submission" date="2017-06" db="EMBL/GenBank/DDBJ databases">
        <authorList>
            <person name="Kim H.J."/>
            <person name="Triplett B.A."/>
        </authorList>
    </citation>
    <scope>NUCLEOTIDE SEQUENCE [LARGE SCALE GENOMIC DNA]</scope>
    <source>
        <strain evidence="7 8">DSM 8800</strain>
    </source>
</reference>
<evidence type="ECO:0000259" key="6">
    <source>
        <dbReference type="Pfam" id="PF00892"/>
    </source>
</evidence>
<evidence type="ECO:0000313" key="7">
    <source>
        <dbReference type="EMBL" id="SNR54266.1"/>
    </source>
</evidence>
<dbReference type="RefSeq" id="WP_089385327.1">
    <property type="nucleotide sequence ID" value="NZ_FZNQ01000014.1"/>
</dbReference>
<dbReference type="PANTHER" id="PTHR32322">
    <property type="entry name" value="INNER MEMBRANE TRANSPORTER"/>
    <property type="match status" value="1"/>
</dbReference>
<sequence length="298" mass="30610">MTDRPTATPSSKPRTDRVGIVFVLVSAVGFGTLGIFGIYAQRVGLSIPTVLTYRFLVGAAIVWIVLAASDRFRPLRGRTLGVAFALGAFGYATMSGLYFLGLEFMTAGMVAIVLYTYPAFVVVLAAVVLGERLTRRIVVALALAIGGIVLVVGADPAGASVTGVLIVLGAASAYAAYIITSRTVLRTVDPLVLTAYVLPAGGLTFVFISVLTGGVVVPTTLDAWAVLIGVATVATAVPVLLFFAGIERIGASRAGIASTIEPVVTVALGAILFAEPVTGVTVAGGVCILLAVVLLNRR</sequence>
<keyword evidence="2 5" id="KW-0812">Transmembrane</keyword>
<organism evidence="7 8">
    <name type="scientific">Halorubrum vacuolatum</name>
    <name type="common">Natronobacterium vacuolatum</name>
    <dbReference type="NCBI Taxonomy" id="63740"/>
    <lineage>
        <taxon>Archaea</taxon>
        <taxon>Methanobacteriati</taxon>
        <taxon>Methanobacteriota</taxon>
        <taxon>Stenosarchaea group</taxon>
        <taxon>Halobacteria</taxon>
        <taxon>Halobacteriales</taxon>
        <taxon>Haloferacaceae</taxon>
        <taxon>Halorubrum</taxon>
    </lineage>
</organism>
<dbReference type="EMBL" id="FZNQ01000014">
    <property type="protein sequence ID" value="SNR54266.1"/>
    <property type="molecule type" value="Genomic_DNA"/>
</dbReference>
<evidence type="ECO:0000313" key="8">
    <source>
        <dbReference type="Proteomes" id="UP000198397"/>
    </source>
</evidence>
<dbReference type="SUPFAM" id="SSF103481">
    <property type="entry name" value="Multidrug resistance efflux transporter EmrE"/>
    <property type="match status" value="2"/>
</dbReference>
<feature type="domain" description="EamA" evidence="6">
    <location>
        <begin position="18"/>
        <end position="152"/>
    </location>
</feature>
<feature type="transmembrane region" description="Helical" evidence="5">
    <location>
        <begin position="107"/>
        <end position="130"/>
    </location>
</feature>
<feature type="transmembrane region" description="Helical" evidence="5">
    <location>
        <begin position="191"/>
        <end position="217"/>
    </location>
</feature>